<dbReference type="EMBL" id="MGDD01000103">
    <property type="protein sequence ID" value="OGL46991.1"/>
    <property type="molecule type" value="Genomic_DNA"/>
</dbReference>
<name>A0A1F7RZV1_9BACT</name>
<sequence length="91" mass="11182">MKHKSTFRKNNKTTNPIEHFKNHLADADYSFRDFYQKYYLKYDPFGAWQLQPFFKKDTANTYRYFCYTINRDGIWTESLQKAYSDFCLDFP</sequence>
<dbReference type="Proteomes" id="UP000179266">
    <property type="component" value="Unassembled WGS sequence"/>
</dbReference>
<gene>
    <name evidence="1" type="ORF">A2161_13730</name>
</gene>
<comment type="caution">
    <text evidence="1">The sequence shown here is derived from an EMBL/GenBank/DDBJ whole genome shotgun (WGS) entry which is preliminary data.</text>
</comment>
<evidence type="ECO:0000313" key="2">
    <source>
        <dbReference type="Proteomes" id="UP000179266"/>
    </source>
</evidence>
<protein>
    <submittedName>
        <fullName evidence="1">Uncharacterized protein</fullName>
    </submittedName>
</protein>
<proteinExistence type="predicted"/>
<evidence type="ECO:0000313" key="1">
    <source>
        <dbReference type="EMBL" id="OGL46991.1"/>
    </source>
</evidence>
<accession>A0A1F7RZV1</accession>
<reference evidence="1 2" key="1">
    <citation type="journal article" date="2016" name="Nat. Commun.">
        <title>Thousands of microbial genomes shed light on interconnected biogeochemical processes in an aquifer system.</title>
        <authorList>
            <person name="Anantharaman K."/>
            <person name="Brown C.T."/>
            <person name="Hug L.A."/>
            <person name="Sharon I."/>
            <person name="Castelle C.J."/>
            <person name="Probst A.J."/>
            <person name="Thomas B.C."/>
            <person name="Singh A."/>
            <person name="Wilkins M.J."/>
            <person name="Karaoz U."/>
            <person name="Brodie E.L."/>
            <person name="Williams K.H."/>
            <person name="Hubbard S.S."/>
            <person name="Banfield J.F."/>
        </authorList>
    </citation>
    <scope>NUCLEOTIDE SEQUENCE [LARGE SCALE GENOMIC DNA]</scope>
</reference>
<dbReference type="AlphaFoldDB" id="A0A1F7RZV1"/>
<organism evidence="1 2">
    <name type="scientific">Candidatus Schekmanbacteria bacterium RBG_13_48_7</name>
    <dbReference type="NCBI Taxonomy" id="1817878"/>
    <lineage>
        <taxon>Bacteria</taxon>
        <taxon>Candidatus Schekmaniibacteriota</taxon>
    </lineage>
</organism>